<evidence type="ECO:0000313" key="3">
    <source>
        <dbReference type="EMBL" id="CAF4245765.1"/>
    </source>
</evidence>
<evidence type="ECO:0000313" key="4">
    <source>
        <dbReference type="Proteomes" id="UP000663856"/>
    </source>
</evidence>
<feature type="compositionally biased region" description="Polar residues" evidence="1">
    <location>
        <begin position="15"/>
        <end position="26"/>
    </location>
</feature>
<dbReference type="AlphaFoldDB" id="A0A816MCK1"/>
<accession>A0A816MCK1</accession>
<dbReference type="EMBL" id="CAJOBG010008536">
    <property type="protein sequence ID" value="CAF4245765.1"/>
    <property type="molecule type" value="Genomic_DNA"/>
</dbReference>
<gene>
    <name evidence="3" type="ORF">OVN521_LOCUS28749</name>
    <name evidence="2" type="ORF">WKI299_LOCUS4252</name>
</gene>
<dbReference type="EMBL" id="CAJNRF010001003">
    <property type="protein sequence ID" value="CAF1990641.1"/>
    <property type="molecule type" value="Genomic_DNA"/>
</dbReference>
<feature type="region of interest" description="Disordered" evidence="1">
    <location>
        <begin position="340"/>
        <end position="373"/>
    </location>
</feature>
<evidence type="ECO:0000313" key="2">
    <source>
        <dbReference type="EMBL" id="CAF1990641.1"/>
    </source>
</evidence>
<protein>
    <recommendedName>
        <fullName evidence="6">Gag-like protein</fullName>
    </recommendedName>
</protein>
<name>A0A816MCK1_9BILA</name>
<comment type="caution">
    <text evidence="2">The sequence shown here is derived from an EMBL/GenBank/DDBJ whole genome shotgun (WGS) entry which is preliminary data.</text>
</comment>
<dbReference type="Proteomes" id="UP000663866">
    <property type="component" value="Unassembled WGS sequence"/>
</dbReference>
<proteinExistence type="predicted"/>
<keyword evidence="5" id="KW-1185">Reference proteome</keyword>
<sequence length="492" mass="57161">MNHTEGYESPRDPYIQQQQTPIQNRKQTTERTTNKRPRSYVSPSDQQQTDVHRKIDSRHQQVTHPAAYSKISFPPIVVKFKADQQASIKEITDDLILKWKNQHGIDLIITARFGHMHSLLVFADDSSTFESLLDPNRWPRTLNEVEIAVNIPRQFPPAYSLIIQQFHRNWSEDEWLIELQQRYVSLYKITRMRVKDGSPLNAVRADFKSIEEVKTLIESGKINIGSMIHPVKLYHLPMRVNKCLKCLRHDHTTKSCSQPRLCPRCAQEHSLEHGCHNNEKCVNCGGDHISGHSACPVVQEKRRALVEQAKIQRSDLLVRAERQQQQYDYQGYDYPALRNGNQPHSSCHVPRQSNESSQRTYAQAAQNQRDQEPYKNMEYTLSSFLNKIECRLDEFSSRLSSQLCDIEKKINVCSDHQLKMENIINELILPSIQELGRIVTQLSKNQNKLEDFNKLNIKINETMVNHKHQLNYRNLQSTPDNNNNPATNVSKQ</sequence>
<evidence type="ECO:0000313" key="5">
    <source>
        <dbReference type="Proteomes" id="UP000663866"/>
    </source>
</evidence>
<feature type="compositionally biased region" description="Basic and acidic residues" evidence="1">
    <location>
        <begin position="1"/>
        <end position="11"/>
    </location>
</feature>
<reference evidence="2" key="1">
    <citation type="submission" date="2021-02" db="EMBL/GenBank/DDBJ databases">
        <authorList>
            <person name="Nowell W R."/>
        </authorList>
    </citation>
    <scope>NUCLEOTIDE SEQUENCE</scope>
</reference>
<dbReference type="Proteomes" id="UP000663856">
    <property type="component" value="Unassembled WGS sequence"/>
</dbReference>
<feature type="compositionally biased region" description="Basic and acidic residues" evidence="1">
    <location>
        <begin position="50"/>
        <end position="59"/>
    </location>
</feature>
<evidence type="ECO:0000256" key="1">
    <source>
        <dbReference type="SAM" id="MobiDB-lite"/>
    </source>
</evidence>
<evidence type="ECO:0008006" key="6">
    <source>
        <dbReference type="Google" id="ProtNLM"/>
    </source>
</evidence>
<organism evidence="2 4">
    <name type="scientific">Rotaria magnacalcarata</name>
    <dbReference type="NCBI Taxonomy" id="392030"/>
    <lineage>
        <taxon>Eukaryota</taxon>
        <taxon>Metazoa</taxon>
        <taxon>Spiralia</taxon>
        <taxon>Gnathifera</taxon>
        <taxon>Rotifera</taxon>
        <taxon>Eurotatoria</taxon>
        <taxon>Bdelloidea</taxon>
        <taxon>Philodinida</taxon>
        <taxon>Philodinidae</taxon>
        <taxon>Rotaria</taxon>
    </lineage>
</organism>
<feature type="region of interest" description="Disordered" evidence="1">
    <location>
        <begin position="1"/>
        <end position="63"/>
    </location>
</feature>
<feature type="compositionally biased region" description="Polar residues" evidence="1">
    <location>
        <begin position="340"/>
        <end position="368"/>
    </location>
</feature>